<keyword evidence="7" id="KW-1185">Reference proteome</keyword>
<gene>
    <name evidence="6" type="ORF">PG994_000320</name>
</gene>
<dbReference type="InterPro" id="IPR007282">
    <property type="entry name" value="NOT2/3/5_C"/>
</dbReference>
<dbReference type="Proteomes" id="UP001480595">
    <property type="component" value="Unassembled WGS sequence"/>
</dbReference>
<accession>A0ABR1X5W6</accession>
<feature type="domain" description="NOT2/NOT3/NOT5 C-terminal" evidence="5">
    <location>
        <begin position="358"/>
        <end position="464"/>
    </location>
</feature>
<dbReference type="Gene3D" id="2.30.30.1020">
    <property type="entry name" value="CCR4-NOT complex subunit 2/3/5, C-terminal domain"/>
    <property type="match status" value="1"/>
</dbReference>
<keyword evidence="3" id="KW-0804">Transcription</keyword>
<feature type="compositionally biased region" description="Basic and acidic residues" evidence="4">
    <location>
        <begin position="252"/>
        <end position="267"/>
    </location>
</feature>
<proteinExistence type="inferred from homology"/>
<evidence type="ECO:0000313" key="6">
    <source>
        <dbReference type="EMBL" id="KAK8090815.1"/>
    </source>
</evidence>
<dbReference type="InterPro" id="IPR038635">
    <property type="entry name" value="CCR4-NOT_su2/3/5_C_sf"/>
</dbReference>
<feature type="compositionally biased region" description="Low complexity" evidence="4">
    <location>
        <begin position="97"/>
        <end position="109"/>
    </location>
</feature>
<sequence length="473" mass="51258">MATGVLSKKQKRAAKRQQKKTGLEQQDGPQDTPADEPQGEPQVKQSEDDAQDKQDENDAHKPNSPARSSLAGSLSLHASNFDKREFPSLSNNAQLPSTSQSSLWSSAGSRNMPPIQRNQGTPLSQQGQEDIFSSSRLGSNQGSFRFGGSQGSVGQPSQPQPSSIDDFPPLNNNNNSGFRNGNGDIGQERGSNLMSTLGFGATTSPAPGMQGSRAGNGLLNALSENSRSGQVRSPDVSSAPGSGRPQDSRGAIGEEQRQKPPGFRDDSLASQSSSQEAAAQSSESRNPLGAIGNNVPLGAKAKDANDTQSASVNDPLAGMAPIDKWGIKGLRTLMNNYPDYQAAITGIDPAQFGLNLQSTDFRLPECYSVSNVQPLDNKISSFNEETLMWIFYSCPGDVKQHQAAMELNNRNWRWHKKHQLWLTKDEIMTPRLLSHQHEQGYYIIWDTATWQKTRRELVLYYADLDTANGAAAA</sequence>
<feature type="region of interest" description="Disordered" evidence="4">
    <location>
        <begin position="1"/>
        <end position="318"/>
    </location>
</feature>
<dbReference type="RefSeq" id="XP_066722361.1">
    <property type="nucleotide sequence ID" value="XM_066851729.1"/>
</dbReference>
<evidence type="ECO:0000259" key="5">
    <source>
        <dbReference type="Pfam" id="PF04153"/>
    </source>
</evidence>
<reference evidence="6 7" key="1">
    <citation type="submission" date="2023-01" db="EMBL/GenBank/DDBJ databases">
        <title>Analysis of 21 Apiospora genomes using comparative genomics revels a genus with tremendous synthesis potential of carbohydrate active enzymes and secondary metabolites.</title>
        <authorList>
            <person name="Sorensen T."/>
        </authorList>
    </citation>
    <scope>NUCLEOTIDE SEQUENCE [LARGE SCALE GENOMIC DNA]</scope>
    <source>
        <strain evidence="6 7">CBS 135458</strain>
    </source>
</reference>
<dbReference type="Pfam" id="PF04153">
    <property type="entry name" value="NOT2_3_5_C"/>
    <property type="match status" value="1"/>
</dbReference>
<name>A0ABR1X5W6_9PEZI</name>
<evidence type="ECO:0000256" key="1">
    <source>
        <dbReference type="ARBA" id="ARBA00007682"/>
    </source>
</evidence>
<dbReference type="GeneID" id="92084792"/>
<feature type="compositionally biased region" description="Low complexity" evidence="4">
    <location>
        <begin position="64"/>
        <end position="79"/>
    </location>
</feature>
<protein>
    <recommendedName>
        <fullName evidence="5">NOT2/NOT3/NOT5 C-terminal domain-containing protein</fullName>
    </recommendedName>
</protein>
<comment type="similarity">
    <text evidence="1">Belongs to the CNOT2/3/5 family.</text>
</comment>
<evidence type="ECO:0000256" key="3">
    <source>
        <dbReference type="ARBA" id="ARBA00023163"/>
    </source>
</evidence>
<keyword evidence="2" id="KW-0805">Transcription regulation</keyword>
<feature type="compositionally biased region" description="Basic and acidic residues" evidence="4">
    <location>
        <begin position="45"/>
        <end position="61"/>
    </location>
</feature>
<organism evidence="6 7">
    <name type="scientific">Apiospora phragmitis</name>
    <dbReference type="NCBI Taxonomy" id="2905665"/>
    <lineage>
        <taxon>Eukaryota</taxon>
        <taxon>Fungi</taxon>
        <taxon>Dikarya</taxon>
        <taxon>Ascomycota</taxon>
        <taxon>Pezizomycotina</taxon>
        <taxon>Sordariomycetes</taxon>
        <taxon>Xylariomycetidae</taxon>
        <taxon>Amphisphaeriales</taxon>
        <taxon>Apiosporaceae</taxon>
        <taxon>Apiospora</taxon>
    </lineage>
</organism>
<feature type="compositionally biased region" description="Polar residues" evidence="4">
    <location>
        <begin position="116"/>
        <end position="137"/>
    </location>
</feature>
<dbReference type="InterPro" id="IPR040168">
    <property type="entry name" value="Not2/3/5"/>
</dbReference>
<dbReference type="PANTHER" id="PTHR23326">
    <property type="entry name" value="CCR4 NOT-RELATED"/>
    <property type="match status" value="1"/>
</dbReference>
<evidence type="ECO:0000256" key="4">
    <source>
        <dbReference type="SAM" id="MobiDB-lite"/>
    </source>
</evidence>
<evidence type="ECO:0000313" key="7">
    <source>
        <dbReference type="Proteomes" id="UP001480595"/>
    </source>
</evidence>
<comment type="caution">
    <text evidence="6">The sequence shown here is derived from an EMBL/GenBank/DDBJ whole genome shotgun (WGS) entry which is preliminary data.</text>
</comment>
<feature type="compositionally biased region" description="Low complexity" evidence="4">
    <location>
        <begin position="138"/>
        <end position="163"/>
    </location>
</feature>
<feature type="compositionally biased region" description="Polar residues" evidence="4">
    <location>
        <begin position="189"/>
        <end position="205"/>
    </location>
</feature>
<feature type="compositionally biased region" description="Low complexity" evidence="4">
    <location>
        <begin position="269"/>
        <end position="284"/>
    </location>
</feature>
<evidence type="ECO:0000256" key="2">
    <source>
        <dbReference type="ARBA" id="ARBA00023015"/>
    </source>
</evidence>
<feature type="compositionally biased region" description="Basic residues" evidence="4">
    <location>
        <begin position="8"/>
        <end position="19"/>
    </location>
</feature>
<feature type="compositionally biased region" description="Low complexity" evidence="4">
    <location>
        <begin position="171"/>
        <end position="182"/>
    </location>
</feature>
<dbReference type="EMBL" id="JAQQWL010000001">
    <property type="protein sequence ID" value="KAK8090815.1"/>
    <property type="molecule type" value="Genomic_DNA"/>
</dbReference>
<feature type="compositionally biased region" description="Polar residues" evidence="4">
    <location>
        <begin position="222"/>
        <end position="240"/>
    </location>
</feature>